<evidence type="ECO:0000256" key="1">
    <source>
        <dbReference type="SAM" id="Phobius"/>
    </source>
</evidence>
<keyword evidence="1" id="KW-0812">Transmembrane</keyword>
<organism evidence="2">
    <name type="scientific">Klebsiella oxytoca</name>
    <dbReference type="NCBI Taxonomy" id="571"/>
    <lineage>
        <taxon>Bacteria</taxon>
        <taxon>Pseudomonadati</taxon>
        <taxon>Pseudomonadota</taxon>
        <taxon>Gammaproteobacteria</taxon>
        <taxon>Enterobacterales</taxon>
        <taxon>Enterobacteriaceae</taxon>
        <taxon>Klebsiella/Raoultella group</taxon>
        <taxon>Klebsiella</taxon>
    </lineage>
</organism>
<gene>
    <name evidence="3" type="ORF">I8Y21_002009</name>
    <name evidence="2" type="ORF">RYF40_002905</name>
</gene>
<protein>
    <submittedName>
        <fullName evidence="2">Uncharacterized protein</fullName>
    </submittedName>
</protein>
<reference evidence="2" key="3">
    <citation type="submission" date="2024-02" db="EMBL/GenBank/DDBJ databases">
        <authorList>
            <consortium name="Clinical and Environmental Microbiology Branch: Whole genome sequencing antimicrobial resistance pathogens in the healthcare setting"/>
        </authorList>
    </citation>
    <scope>NUCLEOTIDE SEQUENCE</scope>
    <source>
        <strain evidence="2">2023BB-00086</strain>
    </source>
</reference>
<sequence>MEDTKLIKIMHESGFTDKQIDKLTARYKTLLYCAVDEAASRLPRAIFVHVFVLLIIGIGILKAVHEGTWHPAQLIIFALPLVVACGVSHHFAPLSEVYKAAKVMKKIKHQQVH</sequence>
<dbReference type="EMBL" id="DACSEO010000018">
    <property type="protein sequence ID" value="HAT1681356.1"/>
    <property type="molecule type" value="Genomic_DNA"/>
</dbReference>
<dbReference type="GeneID" id="93285027"/>
<name>A0A9P0TYL3_KLEOX</name>
<reference evidence="3" key="1">
    <citation type="journal article" date="2018" name="Genome Biol.">
        <title>SKESA: strategic k-mer extension for scrupulous assemblies.</title>
        <authorList>
            <person name="Souvorov A."/>
            <person name="Agarwala R."/>
            <person name="Lipman D.J."/>
        </authorList>
    </citation>
    <scope>NUCLEOTIDE SEQUENCE</scope>
    <source>
        <strain evidence="3">R404</strain>
    </source>
</reference>
<comment type="caution">
    <text evidence="2">The sequence shown here is derived from an EMBL/GenBank/DDBJ whole genome shotgun (WGS) entry which is preliminary data.</text>
</comment>
<keyword evidence="1" id="KW-1133">Transmembrane helix</keyword>
<dbReference type="EMBL" id="ABNOCX020000005">
    <property type="protein sequence ID" value="EML7082446.1"/>
    <property type="molecule type" value="Genomic_DNA"/>
</dbReference>
<evidence type="ECO:0000313" key="3">
    <source>
        <dbReference type="EMBL" id="HAT1681356.1"/>
    </source>
</evidence>
<dbReference type="RefSeq" id="WP_023320917.1">
    <property type="nucleotide sequence ID" value="NZ_ABFNOZ020000013.1"/>
</dbReference>
<keyword evidence="1" id="KW-0472">Membrane</keyword>
<accession>A0A9P0TYL3</accession>
<dbReference type="AlphaFoldDB" id="A0A9P0TYL3"/>
<feature type="transmembrane region" description="Helical" evidence="1">
    <location>
        <begin position="71"/>
        <end position="92"/>
    </location>
</feature>
<evidence type="ECO:0000313" key="2">
    <source>
        <dbReference type="EMBL" id="EML7082446.1"/>
    </source>
</evidence>
<proteinExistence type="predicted"/>
<dbReference type="Proteomes" id="UP000856143">
    <property type="component" value="Unassembled WGS sequence"/>
</dbReference>
<feature type="transmembrane region" description="Helical" evidence="1">
    <location>
        <begin position="46"/>
        <end position="65"/>
    </location>
</feature>
<reference evidence="3" key="2">
    <citation type="submission" date="2020-11" db="EMBL/GenBank/DDBJ databases">
        <authorList>
            <consortium name="NCBI Pathogen Detection Project"/>
        </authorList>
    </citation>
    <scope>NUCLEOTIDE SEQUENCE</scope>
    <source>
        <strain evidence="3">R404</strain>
    </source>
</reference>